<reference evidence="3" key="1">
    <citation type="submission" date="2023-03" db="EMBL/GenBank/DDBJ databases">
        <title>Massive genome expansion in bonnet fungi (Mycena s.s.) driven by repeated elements and novel gene families across ecological guilds.</title>
        <authorList>
            <consortium name="Lawrence Berkeley National Laboratory"/>
            <person name="Harder C.B."/>
            <person name="Miyauchi S."/>
            <person name="Viragh M."/>
            <person name="Kuo A."/>
            <person name="Thoen E."/>
            <person name="Andreopoulos B."/>
            <person name="Lu D."/>
            <person name="Skrede I."/>
            <person name="Drula E."/>
            <person name="Henrissat B."/>
            <person name="Morin E."/>
            <person name="Kohler A."/>
            <person name="Barry K."/>
            <person name="LaButti K."/>
            <person name="Morin E."/>
            <person name="Salamov A."/>
            <person name="Lipzen A."/>
            <person name="Mereny Z."/>
            <person name="Hegedus B."/>
            <person name="Baldrian P."/>
            <person name="Stursova M."/>
            <person name="Weitz H."/>
            <person name="Taylor A."/>
            <person name="Grigoriev I.V."/>
            <person name="Nagy L.G."/>
            <person name="Martin F."/>
            <person name="Kauserud H."/>
        </authorList>
    </citation>
    <scope>NUCLEOTIDE SEQUENCE</scope>
    <source>
        <strain evidence="3">CBHHK182m</strain>
    </source>
</reference>
<dbReference type="Proteomes" id="UP001215598">
    <property type="component" value="Unassembled WGS sequence"/>
</dbReference>
<feature type="compositionally biased region" description="Basic and acidic residues" evidence="2">
    <location>
        <begin position="239"/>
        <end position="255"/>
    </location>
</feature>
<proteinExistence type="predicted"/>
<feature type="region of interest" description="Disordered" evidence="2">
    <location>
        <begin position="188"/>
        <end position="285"/>
    </location>
</feature>
<keyword evidence="4" id="KW-1185">Reference proteome</keyword>
<feature type="compositionally biased region" description="Basic and acidic residues" evidence="2">
    <location>
        <begin position="133"/>
        <end position="142"/>
    </location>
</feature>
<feature type="compositionally biased region" description="Basic residues" evidence="2">
    <location>
        <begin position="192"/>
        <end position="204"/>
    </location>
</feature>
<evidence type="ECO:0000313" key="3">
    <source>
        <dbReference type="EMBL" id="KAJ7771462.1"/>
    </source>
</evidence>
<sequence length="374" mass="42278">MKLSTLSHRGIDAWLQDPNGARLTFPRAAVVQGNIITAVIEVEDPKSYSVEWCKSSGATAMNAWCEIFRPSGKSGFVKTTRIANHTMAADSPETQSRSSRDRLELPLQRNAWLWTPRSGEGFVSLEIRRMRKPSRETADSKKRPGSIIYDTPVDMLDDDDMPPHIIFRFEFALEKSAKARISFRESVLAPKTSKRGGRRVHKSRQQPLRSNRAQNARRPSDLSDLSSSESEPEEPLVTLREKNQRIHVTAIDRGEGSSNDAVQLSREEASPEKRNTTDLEKDRGDNWSGLNHSILSSTDTAGHGVEDLLRRRKIISDARAQFEEEQKQKHAEHNQLMKYLSEDTAAQAEKLAQEKAKARQLDDEIEKLKAAMHM</sequence>
<gene>
    <name evidence="3" type="ORF">B0H16DRAFT_1881099</name>
</gene>
<protein>
    <submittedName>
        <fullName evidence="3">Uncharacterized protein</fullName>
    </submittedName>
</protein>
<comment type="caution">
    <text evidence="3">The sequence shown here is derived from an EMBL/GenBank/DDBJ whole genome shotgun (WGS) entry which is preliminary data.</text>
</comment>
<feature type="compositionally biased region" description="Basic and acidic residues" evidence="2">
    <location>
        <begin position="265"/>
        <end position="285"/>
    </location>
</feature>
<organism evidence="3 4">
    <name type="scientific">Mycena metata</name>
    <dbReference type="NCBI Taxonomy" id="1033252"/>
    <lineage>
        <taxon>Eukaryota</taxon>
        <taxon>Fungi</taxon>
        <taxon>Dikarya</taxon>
        <taxon>Basidiomycota</taxon>
        <taxon>Agaricomycotina</taxon>
        <taxon>Agaricomycetes</taxon>
        <taxon>Agaricomycetidae</taxon>
        <taxon>Agaricales</taxon>
        <taxon>Marasmiineae</taxon>
        <taxon>Mycenaceae</taxon>
        <taxon>Mycena</taxon>
    </lineage>
</organism>
<dbReference type="EMBL" id="JARKIB010000015">
    <property type="protein sequence ID" value="KAJ7771462.1"/>
    <property type="molecule type" value="Genomic_DNA"/>
</dbReference>
<name>A0AAD7JVL9_9AGAR</name>
<accession>A0AAD7JVL9</accession>
<dbReference type="AlphaFoldDB" id="A0AAD7JVL9"/>
<feature type="coiled-coil region" evidence="1">
    <location>
        <begin position="305"/>
        <end position="371"/>
    </location>
</feature>
<evidence type="ECO:0000313" key="4">
    <source>
        <dbReference type="Proteomes" id="UP001215598"/>
    </source>
</evidence>
<keyword evidence="1" id="KW-0175">Coiled coil</keyword>
<feature type="compositionally biased region" description="Polar residues" evidence="2">
    <location>
        <begin position="205"/>
        <end position="214"/>
    </location>
</feature>
<evidence type="ECO:0000256" key="2">
    <source>
        <dbReference type="SAM" id="MobiDB-lite"/>
    </source>
</evidence>
<feature type="region of interest" description="Disordered" evidence="2">
    <location>
        <begin position="131"/>
        <end position="154"/>
    </location>
</feature>
<evidence type="ECO:0000256" key="1">
    <source>
        <dbReference type="SAM" id="Coils"/>
    </source>
</evidence>